<proteinExistence type="predicted"/>
<dbReference type="InterPro" id="IPR018060">
    <property type="entry name" value="HTH_AraC"/>
</dbReference>
<keyword evidence="1" id="KW-0805">Transcription regulation</keyword>
<dbReference type="PROSITE" id="PS00041">
    <property type="entry name" value="HTH_ARAC_FAMILY_1"/>
    <property type="match status" value="1"/>
</dbReference>
<protein>
    <submittedName>
        <fullName evidence="6">AraC-like DNA-binding protein</fullName>
    </submittedName>
</protein>
<dbReference type="GO" id="GO:0003700">
    <property type="term" value="F:DNA-binding transcription factor activity"/>
    <property type="evidence" value="ECO:0007669"/>
    <property type="project" value="InterPro"/>
</dbReference>
<keyword evidence="3" id="KW-0804">Transcription</keyword>
<dbReference type="PANTHER" id="PTHR43280">
    <property type="entry name" value="ARAC-FAMILY TRANSCRIPTIONAL REGULATOR"/>
    <property type="match status" value="1"/>
</dbReference>
<feature type="domain" description="HTH araC/xylS-type" evidence="5">
    <location>
        <begin position="630"/>
        <end position="728"/>
    </location>
</feature>
<keyword evidence="2 6" id="KW-0238">DNA-binding</keyword>
<keyword evidence="7" id="KW-1185">Reference proteome</keyword>
<dbReference type="InterPro" id="IPR009057">
    <property type="entry name" value="Homeodomain-like_sf"/>
</dbReference>
<dbReference type="RefSeq" id="WP_183772920.1">
    <property type="nucleotide sequence ID" value="NZ_JACHFW010000004.1"/>
</dbReference>
<dbReference type="AlphaFoldDB" id="A0A7W8M5C0"/>
<feature type="transmembrane region" description="Helical" evidence="4">
    <location>
        <begin position="292"/>
        <end position="315"/>
    </location>
</feature>
<evidence type="ECO:0000259" key="5">
    <source>
        <dbReference type="PROSITE" id="PS01124"/>
    </source>
</evidence>
<feature type="transmembrane region" description="Helical" evidence="4">
    <location>
        <begin position="21"/>
        <end position="44"/>
    </location>
</feature>
<dbReference type="Pfam" id="PF12833">
    <property type="entry name" value="HTH_18"/>
    <property type="match status" value="1"/>
</dbReference>
<evidence type="ECO:0000313" key="7">
    <source>
        <dbReference type="Proteomes" id="UP000543642"/>
    </source>
</evidence>
<sequence>MRGVKMKEKTAKEKKIQRYMLKTYLVMAFISVFVGLLLCIFMVIRAGRSIVQSSQGELEKAKLAMDNIFGHMEDVLDQICKDNQVVSIADFSPEPYYYGETLMEVLDLLHSFESNMELYEEIDNIYFVDAALTTMIGSQDIYHDGECTALLEDMGLDGEFFTTQVTPDKAALYVIHSGTSQARLFMIQGVYKSSYTVPDAYILLEGDMAYIVSMLNLFTSEDGGICYLVSEETGYIGTDSEGARMVEAEGPGWESGGFTFNRVPYTCSVADSVFGGLKYVYVIPALSYYEEALIVVGFTVISTVALLVSSVILAWRFTRKNMEPLERMSAVLSESGDHGAPTSYDQMLRDLSALNTKVKDYEKDQDKNELSQILLGQEKDRKKLMAYEAQYKDQIGDGFYIFGIRLENINELSDANVLTFCVRNVFGEILAEHVLLYPVEGWDRVYFLLQGEEKLLREKIDRAISYVDGQLSIEVACGVSSFTSSFQKIVEEKFHADYMIEYVELTPELRRQMWYSESGGDAHLNPQDFRSDLNRLIHQILIQDYVGSRKLLEKIWTEHIYVPDMKPDRSKSRMQSVRYIVQIPFRERFGNSEYANPERTLYEMYKTADTMLARMEEQEEPDTDGRSTFEQLREYIISNATDPSITAGSVCDAFHLTASYASGMYKKYAGEGILDAIHKERIRQAKSLLKNGMSVQDTARKVGYLDARGFIRTFKKYEGITPGQYKNI</sequence>
<comment type="caution">
    <text evidence="6">The sequence shown here is derived from an EMBL/GenBank/DDBJ whole genome shotgun (WGS) entry which is preliminary data.</text>
</comment>
<keyword evidence="4" id="KW-1133">Transmembrane helix</keyword>
<accession>A0A7W8M5C0</accession>
<dbReference type="SMART" id="SM00342">
    <property type="entry name" value="HTH_ARAC"/>
    <property type="match status" value="1"/>
</dbReference>
<evidence type="ECO:0000256" key="4">
    <source>
        <dbReference type="SAM" id="Phobius"/>
    </source>
</evidence>
<evidence type="ECO:0000313" key="6">
    <source>
        <dbReference type="EMBL" id="MBB5264367.1"/>
    </source>
</evidence>
<name>A0A7W8M5C0_9FIRM</name>
<keyword evidence="4" id="KW-0472">Membrane</keyword>
<dbReference type="GO" id="GO:0043565">
    <property type="term" value="F:sequence-specific DNA binding"/>
    <property type="evidence" value="ECO:0007669"/>
    <property type="project" value="InterPro"/>
</dbReference>
<dbReference type="SUPFAM" id="SSF46689">
    <property type="entry name" value="Homeodomain-like"/>
    <property type="match status" value="1"/>
</dbReference>
<evidence type="ECO:0000256" key="3">
    <source>
        <dbReference type="ARBA" id="ARBA00023163"/>
    </source>
</evidence>
<dbReference type="PANTHER" id="PTHR43280:SF2">
    <property type="entry name" value="HTH-TYPE TRANSCRIPTIONAL REGULATOR EXSA"/>
    <property type="match status" value="1"/>
</dbReference>
<dbReference type="Proteomes" id="UP000543642">
    <property type="component" value="Unassembled WGS sequence"/>
</dbReference>
<evidence type="ECO:0000256" key="2">
    <source>
        <dbReference type="ARBA" id="ARBA00023125"/>
    </source>
</evidence>
<reference evidence="6 7" key="1">
    <citation type="submission" date="2020-08" db="EMBL/GenBank/DDBJ databases">
        <title>Genomic Encyclopedia of Type Strains, Phase IV (KMG-IV): sequencing the most valuable type-strain genomes for metagenomic binning, comparative biology and taxonomic classification.</title>
        <authorList>
            <person name="Goeker M."/>
        </authorList>
    </citation>
    <scope>NUCLEOTIDE SEQUENCE [LARGE SCALE GENOMIC DNA]</scope>
    <source>
        <strain evidence="6 7">DSM 106146</strain>
    </source>
</reference>
<keyword evidence="4" id="KW-0812">Transmembrane</keyword>
<dbReference type="Gene3D" id="1.10.10.60">
    <property type="entry name" value="Homeodomain-like"/>
    <property type="match status" value="1"/>
</dbReference>
<organism evidence="6 7">
    <name type="scientific">Catenibacillus scindens</name>
    <dbReference type="NCBI Taxonomy" id="673271"/>
    <lineage>
        <taxon>Bacteria</taxon>
        <taxon>Bacillati</taxon>
        <taxon>Bacillota</taxon>
        <taxon>Clostridia</taxon>
        <taxon>Lachnospirales</taxon>
        <taxon>Lachnospiraceae</taxon>
        <taxon>Catenibacillus</taxon>
    </lineage>
</organism>
<dbReference type="PROSITE" id="PS01124">
    <property type="entry name" value="HTH_ARAC_FAMILY_2"/>
    <property type="match status" value="1"/>
</dbReference>
<evidence type="ECO:0000256" key="1">
    <source>
        <dbReference type="ARBA" id="ARBA00023015"/>
    </source>
</evidence>
<gene>
    <name evidence="6" type="ORF">HNP82_001478</name>
</gene>
<dbReference type="EMBL" id="JACHFW010000004">
    <property type="protein sequence ID" value="MBB5264367.1"/>
    <property type="molecule type" value="Genomic_DNA"/>
</dbReference>
<dbReference type="InterPro" id="IPR018062">
    <property type="entry name" value="HTH_AraC-typ_CS"/>
</dbReference>